<evidence type="ECO:0000313" key="8">
    <source>
        <dbReference type="Proteomes" id="UP001149074"/>
    </source>
</evidence>
<dbReference type="GeneID" id="81358699"/>
<protein>
    <recommendedName>
        <fullName evidence="6">Zn(2)-C6 fungal-type domain-containing protein</fullName>
    </recommendedName>
</protein>
<accession>A0A9W9K742</accession>
<comment type="caution">
    <text evidence="7">The sequence shown here is derived from an EMBL/GenBank/DDBJ whole genome shotgun (WGS) entry which is preliminary data.</text>
</comment>
<organism evidence="7 8">
    <name type="scientific">Penicillium argentinense</name>
    <dbReference type="NCBI Taxonomy" id="1131581"/>
    <lineage>
        <taxon>Eukaryota</taxon>
        <taxon>Fungi</taxon>
        <taxon>Dikarya</taxon>
        <taxon>Ascomycota</taxon>
        <taxon>Pezizomycotina</taxon>
        <taxon>Eurotiomycetes</taxon>
        <taxon>Eurotiomycetidae</taxon>
        <taxon>Eurotiales</taxon>
        <taxon>Aspergillaceae</taxon>
        <taxon>Penicillium</taxon>
    </lineage>
</organism>
<keyword evidence="4" id="KW-0539">Nucleus</keyword>
<dbReference type="InterPro" id="IPR013103">
    <property type="entry name" value="RVT_2"/>
</dbReference>
<feature type="region of interest" description="Disordered" evidence="5">
    <location>
        <begin position="618"/>
        <end position="696"/>
    </location>
</feature>
<reference evidence="7" key="1">
    <citation type="submission" date="2022-11" db="EMBL/GenBank/DDBJ databases">
        <authorList>
            <person name="Petersen C."/>
        </authorList>
    </citation>
    <scope>NUCLEOTIDE SEQUENCE</scope>
    <source>
        <strain evidence="7">IBT 30761</strain>
    </source>
</reference>
<dbReference type="Pfam" id="PF22936">
    <property type="entry name" value="Pol_BBD"/>
    <property type="match status" value="1"/>
</dbReference>
<reference evidence="7" key="2">
    <citation type="journal article" date="2023" name="IMA Fungus">
        <title>Comparative genomic study of the Penicillium genus elucidates a diverse pangenome and 15 lateral gene transfer events.</title>
        <authorList>
            <person name="Petersen C."/>
            <person name="Sorensen T."/>
            <person name="Nielsen M.R."/>
            <person name="Sondergaard T.E."/>
            <person name="Sorensen J.L."/>
            <person name="Fitzpatrick D.A."/>
            <person name="Frisvad J.C."/>
            <person name="Nielsen K.L."/>
        </authorList>
    </citation>
    <scope>NUCLEOTIDE SEQUENCE</scope>
    <source>
        <strain evidence="7">IBT 30761</strain>
    </source>
</reference>
<dbReference type="RefSeq" id="XP_056473086.1">
    <property type="nucleotide sequence ID" value="XM_056619720.1"/>
</dbReference>
<dbReference type="PROSITE" id="PS50048">
    <property type="entry name" value="ZN2_CY6_FUNGAL_2"/>
    <property type="match status" value="1"/>
</dbReference>
<dbReference type="Pfam" id="PF00172">
    <property type="entry name" value="Zn_clus"/>
    <property type="match status" value="1"/>
</dbReference>
<dbReference type="CDD" id="cd00067">
    <property type="entry name" value="GAL4"/>
    <property type="match status" value="1"/>
</dbReference>
<dbReference type="OrthoDB" id="4239548at2759"/>
<feature type="domain" description="Zn(2)-C6 fungal-type" evidence="6">
    <location>
        <begin position="911"/>
        <end position="945"/>
    </location>
</feature>
<sequence>MTNFEMDEVKADRKLKGKINFISWKREFERAAKANDTFEYLTGEEVVPPKPRKEEYFTKTGEAEIRRSTRTKKISTPTVDDGDETDDAQAILVTTNNNLRWQIDYNEHKNAREKMKLATKLLDTWVSDGIKIEIEDCTNAKEAYDFIKKRYAVTHERARDSLLNQLSLIKLDDCLSVTDYTNKVRQVKADLKTVKYDMTDDMFATALLHGLPPSYRAFKEKYDWIRSTKPDDPPDLDYLYERLHVEEAQQLRLREERRARERARKDTSVDAGNRGYSGRYKPSRADKSHLKCTYPDCGKTGHTEETCWVKSPEKIPRSLKDRLPAHIDNKLMSEKAGMAGVVKTDPVPDRDVSIRADSLGTTPFSTTHVNSADSSPQKRSAVLCTELRELGGATTRGSGIRKLSFSERVLGAFLTGTFCTTDTWLADTGANMHIVNDIKWFKDNTFRSFNSNISTADGSTTLEIKGGGVVQLILKSPDGFPVKVSLSEVAYAPQGKCNLFSGGLFVQKAKVTGVYNDRYMTWINDHGHTIGHAIFGKGLYQLDATRLSKGHDPIDGIAATVDFDDPVWKWHRRLGHLGFQNMLSLLDSSTGMEITAKQIKAKLKAVCPIYVAVSSNIPSEDENDYSSDAGSDHSEDEHHINTPEIPVEQTNQTAARNKGNVPNDGEQPISEMTHESEDGVDDSDDEDEASETKSGSRVVSKYWNRFSYAGMAKRKIDEDTLVAPKNSRRATHDLRGTNKDDSSSDLSDLNDDSWYYSEDGAISQAYWRVRDVKSQTYGVTGAWTVQGDQPPVKKREKLSDRQDMKNLDSSQCLVTRNAPDAPRKSWLAMEKSRATGATLYSSVYRVDHRALTICLHAINAVTELRLEVGKSVTVDDPNGLLTRLYHVPDSPLPIGFSSIGPLGEGESSDEECIRCRKGKLNCDGEQPCYPCVKAQPSPHVANCNYRRSDGTYESWAIRPFELTPLGGPKLREDYEKHTGRRKSRRETSETGQQEKNELAPYATQESIDTDLDDNNVNTDQQVAKNSHKSFKFGLSLQAILDFKVQFAKQFPISDEGECSWYLGMHIEQKPGQIHVHQKQYIDQIVKKYGFGDAAPVKTPLDKNIKLAKQDGYIADSKFRKGYQSKLGTRPIQIKLTWTPWIASSPT</sequence>
<keyword evidence="8" id="KW-1185">Reference proteome</keyword>
<feature type="region of interest" description="Disordered" evidence="5">
    <location>
        <begin position="254"/>
        <end position="282"/>
    </location>
</feature>
<dbReference type="Pfam" id="PF13976">
    <property type="entry name" value="gag_pre-integrs"/>
    <property type="match status" value="1"/>
</dbReference>
<dbReference type="Pfam" id="PF07727">
    <property type="entry name" value="RVT_2"/>
    <property type="match status" value="1"/>
</dbReference>
<dbReference type="PANTHER" id="PTHR47481:SF14">
    <property type="entry name" value="RETROTRANSPOSON COPIA-LIKE N-TERMINAL DOMAIN-CONTAINING PROTEIN"/>
    <property type="match status" value="1"/>
</dbReference>
<feature type="region of interest" description="Disordered" evidence="5">
    <location>
        <begin position="723"/>
        <end position="748"/>
    </location>
</feature>
<dbReference type="GO" id="GO:0003677">
    <property type="term" value="F:DNA binding"/>
    <property type="evidence" value="ECO:0007669"/>
    <property type="project" value="UniProtKB-KW"/>
</dbReference>
<feature type="compositionally biased region" description="Acidic residues" evidence="5">
    <location>
        <begin position="678"/>
        <end position="689"/>
    </location>
</feature>
<dbReference type="InterPro" id="IPR001138">
    <property type="entry name" value="Zn2Cys6_DnaBD"/>
</dbReference>
<keyword evidence="1" id="KW-0805">Transcription regulation</keyword>
<feature type="compositionally biased region" description="Basic and acidic residues" evidence="5">
    <location>
        <begin position="730"/>
        <end position="742"/>
    </location>
</feature>
<evidence type="ECO:0000259" key="6">
    <source>
        <dbReference type="PROSITE" id="PS50048"/>
    </source>
</evidence>
<feature type="compositionally biased region" description="Basic and acidic residues" evidence="5">
    <location>
        <begin position="254"/>
        <end position="268"/>
    </location>
</feature>
<evidence type="ECO:0000256" key="3">
    <source>
        <dbReference type="ARBA" id="ARBA00023163"/>
    </source>
</evidence>
<proteinExistence type="predicted"/>
<dbReference type="EMBL" id="JAPQKI010000006">
    <property type="protein sequence ID" value="KAJ5094936.1"/>
    <property type="molecule type" value="Genomic_DNA"/>
</dbReference>
<dbReference type="PANTHER" id="PTHR47481">
    <property type="match status" value="1"/>
</dbReference>
<dbReference type="GO" id="GO:0008270">
    <property type="term" value="F:zinc ion binding"/>
    <property type="evidence" value="ECO:0007669"/>
    <property type="project" value="InterPro"/>
</dbReference>
<evidence type="ECO:0000256" key="1">
    <source>
        <dbReference type="ARBA" id="ARBA00023015"/>
    </source>
</evidence>
<gene>
    <name evidence="7" type="ORF">N7532_007227</name>
</gene>
<feature type="compositionally biased region" description="Basic and acidic residues" evidence="5">
    <location>
        <begin position="630"/>
        <end position="641"/>
    </location>
</feature>
<dbReference type="Proteomes" id="UP001149074">
    <property type="component" value="Unassembled WGS sequence"/>
</dbReference>
<dbReference type="InterPro" id="IPR025724">
    <property type="entry name" value="GAG-pre-integrase_dom"/>
</dbReference>
<evidence type="ECO:0000256" key="5">
    <source>
        <dbReference type="SAM" id="MobiDB-lite"/>
    </source>
</evidence>
<dbReference type="InterPro" id="IPR036864">
    <property type="entry name" value="Zn2-C6_fun-type_DNA-bd_sf"/>
</dbReference>
<dbReference type="Pfam" id="PF14223">
    <property type="entry name" value="Retrotran_gag_2"/>
    <property type="match status" value="1"/>
</dbReference>
<keyword evidence="2" id="KW-0238">DNA-binding</keyword>
<dbReference type="InterPro" id="IPR054722">
    <property type="entry name" value="PolX-like_BBD"/>
</dbReference>
<evidence type="ECO:0000313" key="7">
    <source>
        <dbReference type="EMBL" id="KAJ5094936.1"/>
    </source>
</evidence>
<keyword evidence="3" id="KW-0804">Transcription</keyword>
<feature type="region of interest" description="Disordered" evidence="5">
    <location>
        <begin position="967"/>
        <end position="1017"/>
    </location>
</feature>
<evidence type="ECO:0000256" key="2">
    <source>
        <dbReference type="ARBA" id="ARBA00023125"/>
    </source>
</evidence>
<dbReference type="GO" id="GO:0000981">
    <property type="term" value="F:DNA-binding transcription factor activity, RNA polymerase II-specific"/>
    <property type="evidence" value="ECO:0007669"/>
    <property type="project" value="InterPro"/>
</dbReference>
<evidence type="ECO:0000256" key="4">
    <source>
        <dbReference type="ARBA" id="ARBA00023242"/>
    </source>
</evidence>
<dbReference type="AlphaFoldDB" id="A0A9W9K742"/>
<feature type="compositionally biased region" description="Basic and acidic residues" evidence="5">
    <location>
        <begin position="985"/>
        <end position="997"/>
    </location>
</feature>
<name>A0A9W9K742_9EURO</name>
<dbReference type="Gene3D" id="4.10.240.10">
    <property type="entry name" value="Zn(2)-C6 fungal-type DNA-binding domain"/>
    <property type="match status" value="1"/>
</dbReference>